<comment type="caution">
    <text evidence="5">The sequence shown here is derived from an EMBL/GenBank/DDBJ whole genome shotgun (WGS) entry which is preliminary data.</text>
</comment>
<dbReference type="SUPFAM" id="SSF50494">
    <property type="entry name" value="Trypsin-like serine proteases"/>
    <property type="match status" value="1"/>
</dbReference>
<dbReference type="EMBL" id="MEUA01000018">
    <property type="protein sequence ID" value="OGC15643.1"/>
    <property type="molecule type" value="Genomic_DNA"/>
</dbReference>
<dbReference type="AlphaFoldDB" id="A0A1F4S7D1"/>
<proteinExistence type="inferred from homology"/>
<dbReference type="Gene3D" id="2.40.10.120">
    <property type="match status" value="1"/>
</dbReference>
<accession>A0A1F4S7D1</accession>
<dbReference type="Proteomes" id="UP000177905">
    <property type="component" value="Unassembled WGS sequence"/>
</dbReference>
<feature type="domain" description="PDZ" evidence="4">
    <location>
        <begin position="266"/>
        <end position="348"/>
    </location>
</feature>
<dbReference type="PANTHER" id="PTHR22939:SF129">
    <property type="entry name" value="SERINE PROTEASE HTRA2, MITOCHONDRIAL"/>
    <property type="match status" value="1"/>
</dbReference>
<organism evidence="5 6">
    <name type="scientific">candidate division WOR-1 bacterium RIFOXYB2_FULL_36_35</name>
    <dbReference type="NCBI Taxonomy" id="1802578"/>
    <lineage>
        <taxon>Bacteria</taxon>
        <taxon>Bacillati</taxon>
        <taxon>Saganbacteria</taxon>
    </lineage>
</organism>
<evidence type="ECO:0000256" key="1">
    <source>
        <dbReference type="ARBA" id="ARBA00010541"/>
    </source>
</evidence>
<protein>
    <recommendedName>
        <fullName evidence="4">PDZ domain-containing protein</fullName>
    </recommendedName>
</protein>
<dbReference type="SMART" id="SM00228">
    <property type="entry name" value="PDZ"/>
    <property type="match status" value="1"/>
</dbReference>
<dbReference type="InterPro" id="IPR009003">
    <property type="entry name" value="Peptidase_S1_PA"/>
</dbReference>
<dbReference type="Pfam" id="PF13180">
    <property type="entry name" value="PDZ_2"/>
    <property type="match status" value="1"/>
</dbReference>
<name>A0A1F4S7D1_UNCSA</name>
<dbReference type="SUPFAM" id="SSF50156">
    <property type="entry name" value="PDZ domain-like"/>
    <property type="match status" value="1"/>
</dbReference>
<dbReference type="InterPro" id="IPR001478">
    <property type="entry name" value="PDZ"/>
</dbReference>
<reference evidence="5 6" key="1">
    <citation type="journal article" date="2016" name="Nat. Commun.">
        <title>Thousands of microbial genomes shed light on interconnected biogeochemical processes in an aquifer system.</title>
        <authorList>
            <person name="Anantharaman K."/>
            <person name="Brown C.T."/>
            <person name="Hug L.A."/>
            <person name="Sharon I."/>
            <person name="Castelle C.J."/>
            <person name="Probst A.J."/>
            <person name="Thomas B.C."/>
            <person name="Singh A."/>
            <person name="Wilkins M.J."/>
            <person name="Karaoz U."/>
            <person name="Brodie E.L."/>
            <person name="Williams K.H."/>
            <person name="Hubbard S.S."/>
            <person name="Banfield J.F."/>
        </authorList>
    </citation>
    <scope>NUCLEOTIDE SEQUENCE [LARGE SCALE GENOMIC DNA]</scope>
</reference>
<dbReference type="InterPro" id="IPR036034">
    <property type="entry name" value="PDZ_sf"/>
</dbReference>
<keyword evidence="3" id="KW-0378">Hydrolase</keyword>
<dbReference type="GO" id="GO:0004252">
    <property type="term" value="F:serine-type endopeptidase activity"/>
    <property type="evidence" value="ECO:0007669"/>
    <property type="project" value="InterPro"/>
</dbReference>
<dbReference type="GO" id="GO:0006508">
    <property type="term" value="P:proteolysis"/>
    <property type="evidence" value="ECO:0007669"/>
    <property type="project" value="UniProtKB-KW"/>
</dbReference>
<sequence>MNNRGLLFFFISIIIIFSLQNILPAQSSSLEIFLNADTIANVVTEVGPAVVNIDVVKLEKYSFFNPLSHFDNEFGFDLNPKYKDFFSDKIIPLKGAGSGFIINKEGYILTNEHVVQDANKIKVTLKDGRNFDAKLIGKDITLDIAVIKIDAHDLPIVEMGDSNLIRPGEWVVSIGNPYGFSNTVTAGIISATGRNLKDLGKRDLIQTDAAINPGNSGGPLLNIKGKVIGINVAIIAQAQGIGFAIPINVVKDILQDLIIKGRVSRPWLGIYMRDVNEKIASYLNLAETEGVVAMNIVQDSPADKMGIKQYDVVKKINSNDVLNTSDLQEILAEMRPGEKISMMVYRGGKNINLEGRLGEKNN</sequence>
<evidence type="ECO:0000256" key="2">
    <source>
        <dbReference type="ARBA" id="ARBA00022670"/>
    </source>
</evidence>
<dbReference type="PANTHER" id="PTHR22939">
    <property type="entry name" value="SERINE PROTEASE FAMILY S1C HTRA-RELATED"/>
    <property type="match status" value="1"/>
</dbReference>
<evidence type="ECO:0000313" key="6">
    <source>
        <dbReference type="Proteomes" id="UP000177905"/>
    </source>
</evidence>
<evidence type="ECO:0000313" key="5">
    <source>
        <dbReference type="EMBL" id="OGC15643.1"/>
    </source>
</evidence>
<dbReference type="PRINTS" id="PR00834">
    <property type="entry name" value="PROTEASES2C"/>
</dbReference>
<dbReference type="Gene3D" id="2.30.42.10">
    <property type="match status" value="1"/>
</dbReference>
<evidence type="ECO:0000259" key="4">
    <source>
        <dbReference type="SMART" id="SM00228"/>
    </source>
</evidence>
<gene>
    <name evidence="5" type="ORF">A2290_06175</name>
</gene>
<evidence type="ECO:0000256" key="3">
    <source>
        <dbReference type="ARBA" id="ARBA00022801"/>
    </source>
</evidence>
<keyword evidence="2" id="KW-0645">Protease</keyword>
<comment type="similarity">
    <text evidence="1">Belongs to the peptidase S1C family.</text>
</comment>
<dbReference type="Pfam" id="PF13365">
    <property type="entry name" value="Trypsin_2"/>
    <property type="match status" value="1"/>
</dbReference>
<dbReference type="InterPro" id="IPR001940">
    <property type="entry name" value="Peptidase_S1C"/>
</dbReference>